<sequence>MLEGASGLGVRLGLSEYQRDFGTRFAASGGYASWKLERRQSFREPGNPSWDALVEHGWRESLRIVESQRDEFAEEVREADQLGVELLRIRVVEVPLTPYLQWELHSLVVRAECGEQIRVVGSDQVASLESEAPLPEILTVGQETVYEIVYTDGGVLAGAVRYEDEAVALRCKKIFRELFHRGEDIGRFFQREVVALPPPVLEFSDVCQSR</sequence>
<name>A0ABT4UTX0_9PSEU</name>
<gene>
    <name evidence="2" type="ORF">OU415_06925</name>
</gene>
<proteinExistence type="predicted"/>
<evidence type="ECO:0000259" key="1">
    <source>
        <dbReference type="Pfam" id="PF21806"/>
    </source>
</evidence>
<evidence type="ECO:0000313" key="3">
    <source>
        <dbReference type="Proteomes" id="UP001210380"/>
    </source>
</evidence>
<dbReference type="Pfam" id="PF21806">
    <property type="entry name" value="DUF6879"/>
    <property type="match status" value="1"/>
</dbReference>
<dbReference type="EMBL" id="JAQGLA010000007">
    <property type="protein sequence ID" value="MDA3625161.1"/>
    <property type="molecule type" value="Genomic_DNA"/>
</dbReference>
<organism evidence="2 3">
    <name type="scientific">Saccharopolyspora oryzae</name>
    <dbReference type="NCBI Taxonomy" id="2997343"/>
    <lineage>
        <taxon>Bacteria</taxon>
        <taxon>Bacillati</taxon>
        <taxon>Actinomycetota</taxon>
        <taxon>Actinomycetes</taxon>
        <taxon>Pseudonocardiales</taxon>
        <taxon>Pseudonocardiaceae</taxon>
        <taxon>Saccharopolyspora</taxon>
    </lineage>
</organism>
<feature type="domain" description="DUF6879" evidence="1">
    <location>
        <begin position="23"/>
        <end position="189"/>
    </location>
</feature>
<keyword evidence="3" id="KW-1185">Reference proteome</keyword>
<accession>A0ABT4UTX0</accession>
<comment type="caution">
    <text evidence="2">The sequence shown here is derived from an EMBL/GenBank/DDBJ whole genome shotgun (WGS) entry which is preliminary data.</text>
</comment>
<dbReference type="Proteomes" id="UP001210380">
    <property type="component" value="Unassembled WGS sequence"/>
</dbReference>
<reference evidence="2 3" key="1">
    <citation type="submission" date="2022-11" db="EMBL/GenBank/DDBJ databases">
        <title>Draft genome sequence of Saccharopolyspora sp. WRP15-2 isolated from rhizosphere soils of wild rice in Thailand.</title>
        <authorList>
            <person name="Duangmal K."/>
            <person name="Kammanee S."/>
            <person name="Muangham S."/>
        </authorList>
    </citation>
    <scope>NUCLEOTIDE SEQUENCE [LARGE SCALE GENOMIC DNA]</scope>
    <source>
        <strain evidence="2 3">WRP15-2</strain>
    </source>
</reference>
<protein>
    <recommendedName>
        <fullName evidence="1">DUF6879 domain-containing protein</fullName>
    </recommendedName>
</protein>
<evidence type="ECO:0000313" key="2">
    <source>
        <dbReference type="EMBL" id="MDA3625161.1"/>
    </source>
</evidence>
<dbReference type="InterPro" id="IPR049244">
    <property type="entry name" value="DUF6879"/>
</dbReference>
<dbReference type="RefSeq" id="WP_270947741.1">
    <property type="nucleotide sequence ID" value="NZ_JAQGLA010000007.1"/>
</dbReference>